<feature type="region of interest" description="Disordered" evidence="1">
    <location>
        <begin position="182"/>
        <end position="246"/>
    </location>
</feature>
<reference evidence="2 3" key="1">
    <citation type="journal article" date="2021" name="Environ. Microbiol.">
        <title>Gene family expansions and transcriptome signatures uncover fungal adaptations to wood decay.</title>
        <authorList>
            <person name="Hage H."/>
            <person name="Miyauchi S."/>
            <person name="Viragh M."/>
            <person name="Drula E."/>
            <person name="Min B."/>
            <person name="Chaduli D."/>
            <person name="Navarro D."/>
            <person name="Favel A."/>
            <person name="Norest M."/>
            <person name="Lesage-Meessen L."/>
            <person name="Balint B."/>
            <person name="Merenyi Z."/>
            <person name="de Eugenio L."/>
            <person name="Morin E."/>
            <person name="Martinez A.T."/>
            <person name="Baldrian P."/>
            <person name="Stursova M."/>
            <person name="Martinez M.J."/>
            <person name="Novotny C."/>
            <person name="Magnuson J.K."/>
            <person name="Spatafora J.W."/>
            <person name="Maurice S."/>
            <person name="Pangilinan J."/>
            <person name="Andreopoulos W."/>
            <person name="LaButti K."/>
            <person name="Hundley H."/>
            <person name="Na H."/>
            <person name="Kuo A."/>
            <person name="Barry K."/>
            <person name="Lipzen A."/>
            <person name="Henrissat B."/>
            <person name="Riley R."/>
            <person name="Ahrendt S."/>
            <person name="Nagy L.G."/>
            <person name="Grigoriev I.V."/>
            <person name="Martin F."/>
            <person name="Rosso M.N."/>
        </authorList>
    </citation>
    <scope>NUCLEOTIDE SEQUENCE [LARGE SCALE GENOMIC DNA]</scope>
    <source>
        <strain evidence="2 3">CIRM-BRFM 1785</strain>
    </source>
</reference>
<dbReference type="RefSeq" id="XP_047776966.1">
    <property type="nucleotide sequence ID" value="XM_047924266.1"/>
</dbReference>
<evidence type="ECO:0008006" key="4">
    <source>
        <dbReference type="Google" id="ProtNLM"/>
    </source>
</evidence>
<keyword evidence="3" id="KW-1185">Reference proteome</keyword>
<dbReference type="EMBL" id="JADCUA010000015">
    <property type="protein sequence ID" value="KAH9834435.1"/>
    <property type="molecule type" value="Genomic_DNA"/>
</dbReference>
<name>A0ABQ8KAC4_9APHY</name>
<proteinExistence type="predicted"/>
<feature type="region of interest" description="Disordered" evidence="1">
    <location>
        <begin position="348"/>
        <end position="369"/>
    </location>
</feature>
<dbReference type="GeneID" id="72004998"/>
<evidence type="ECO:0000313" key="2">
    <source>
        <dbReference type="EMBL" id="KAH9834435.1"/>
    </source>
</evidence>
<organism evidence="2 3">
    <name type="scientific">Rhodofomes roseus</name>
    <dbReference type="NCBI Taxonomy" id="34475"/>
    <lineage>
        <taxon>Eukaryota</taxon>
        <taxon>Fungi</taxon>
        <taxon>Dikarya</taxon>
        <taxon>Basidiomycota</taxon>
        <taxon>Agaricomycotina</taxon>
        <taxon>Agaricomycetes</taxon>
        <taxon>Polyporales</taxon>
        <taxon>Rhodofomes</taxon>
    </lineage>
</organism>
<comment type="caution">
    <text evidence="2">The sequence shown here is derived from an EMBL/GenBank/DDBJ whole genome shotgun (WGS) entry which is preliminary data.</text>
</comment>
<evidence type="ECO:0000256" key="1">
    <source>
        <dbReference type="SAM" id="MobiDB-lite"/>
    </source>
</evidence>
<sequence>MSQTATRLFGQPCCRVVSTCLHTYTRGINPARASLLSPPLHSRLTATFCLPLLHLSSLRRRPRHTPATHIMSYCDYILPSFDSMAAIPGIASEYDQYTAFNNFPVDYSWEGGPIAGPSAPRATSSSLVDDHTFDVDDWLDPAMWETATATSTSPKPGPLVLPEDWDFAPNFPSLITTELSTSPRSKCLSDAGRAPRSSSSHSLCVGAPAPPTECRATLKRRREDDTGDEGADDEHPHKVSRHRQSRRKLDLKTYPCMWKLAEGGVCNFEGTSQVMWAHMRKTHKVKAKKVAVPEDVRCGWDGCAHSALPEDMAEHWSKTHKSAHLVRSGLTHAHKAARVTCRLCPHADEDEDSGAGTGKGKTAKANGKKRLDSLVRHMRIKHWKDYKFCDNCGKPWRSDVFDKAARDHRGDCLLAFMDGSPNCCH</sequence>
<evidence type="ECO:0000313" key="3">
    <source>
        <dbReference type="Proteomes" id="UP000814176"/>
    </source>
</evidence>
<gene>
    <name evidence="2" type="ORF">C8Q71DRAFT_768769</name>
</gene>
<dbReference type="Proteomes" id="UP000814176">
    <property type="component" value="Unassembled WGS sequence"/>
</dbReference>
<accession>A0ABQ8KAC4</accession>
<protein>
    <recommendedName>
        <fullName evidence="4">C2H2-type domain-containing protein</fullName>
    </recommendedName>
</protein>